<sequence>MDERIAALASEIASADSVVALTGAGVSTASGVPSFRGDGGIWERFDQRDFHFRRFQADPAGFWTDRIDLREAFYGDREIEPNAAHEALVALERAGHLDAILTQNVDGLHQAAGSESVVELHGTNREVECVDCGHREPADPIFERARDGELPPTCPDCSGDLKPAVVLFGESMPDEPTIRAHELAGRSDVFLAIGSSLTVQPAAGLPSRAQRSGATLAVINLEETSVSSRADYDHRADVTEVLPAVVEALE</sequence>
<keyword evidence="1" id="KW-0808">Transferase</keyword>
<feature type="binding site" evidence="3">
    <location>
        <position position="154"/>
    </location>
    <ligand>
        <name>Zn(2+)</name>
        <dbReference type="ChEBI" id="CHEBI:29105"/>
    </ligand>
</feature>
<dbReference type="InterPro" id="IPR026591">
    <property type="entry name" value="Sirtuin_cat_small_dom_sf"/>
</dbReference>
<evidence type="ECO:0000256" key="3">
    <source>
        <dbReference type="PROSITE-ProRule" id="PRU00236"/>
    </source>
</evidence>
<feature type="active site" description="Proton acceptor" evidence="3">
    <location>
        <position position="121"/>
    </location>
</feature>
<protein>
    <submittedName>
        <fullName evidence="5">NAD-dependent deacylase</fullName>
    </submittedName>
</protein>
<reference evidence="5 6" key="1">
    <citation type="journal article" date="2019" name="Nat. Commun.">
        <title>A new type of DNA phosphorothioation-based antiviral system in archaea.</title>
        <authorList>
            <person name="Xiong L."/>
            <person name="Liu S."/>
            <person name="Chen S."/>
            <person name="Xiao Y."/>
            <person name="Zhu B."/>
            <person name="Gao Y."/>
            <person name="Zhang Y."/>
            <person name="Chen B."/>
            <person name="Luo J."/>
            <person name="Deng Z."/>
            <person name="Chen X."/>
            <person name="Wang L."/>
            <person name="Chen S."/>
        </authorList>
    </citation>
    <scope>NUCLEOTIDE SEQUENCE [LARGE SCALE GENOMIC DNA]</scope>
    <source>
        <strain evidence="5 6">CBA1105</strain>
    </source>
</reference>
<evidence type="ECO:0000256" key="2">
    <source>
        <dbReference type="ARBA" id="ARBA00023027"/>
    </source>
</evidence>
<dbReference type="InterPro" id="IPR026590">
    <property type="entry name" value="Ssirtuin_cat_dom"/>
</dbReference>
<dbReference type="GeneID" id="39847126"/>
<dbReference type="OrthoDB" id="728at2157"/>
<dbReference type="CDD" id="cd01407">
    <property type="entry name" value="SIR2-fam"/>
    <property type="match status" value="1"/>
</dbReference>
<evidence type="ECO:0000256" key="1">
    <source>
        <dbReference type="ARBA" id="ARBA00022679"/>
    </source>
</evidence>
<dbReference type="Gene3D" id="3.30.1600.10">
    <property type="entry name" value="SIR2/SIRT2 'Small Domain"/>
    <property type="match status" value="1"/>
</dbReference>
<accession>A0A4D6H918</accession>
<dbReference type="InterPro" id="IPR029035">
    <property type="entry name" value="DHS-like_NAD/FAD-binding_dom"/>
</dbReference>
<dbReference type="STRING" id="1457250.GCA_000755225_03232"/>
<evidence type="ECO:0000313" key="6">
    <source>
        <dbReference type="Proteomes" id="UP000296706"/>
    </source>
</evidence>
<feature type="binding site" evidence="3">
    <location>
        <position position="132"/>
    </location>
    <ligand>
        <name>Zn(2+)</name>
        <dbReference type="ChEBI" id="CHEBI:29105"/>
    </ligand>
</feature>
<keyword evidence="6" id="KW-1185">Reference proteome</keyword>
<dbReference type="Proteomes" id="UP000296706">
    <property type="component" value="Chromosome"/>
</dbReference>
<dbReference type="InterPro" id="IPR003000">
    <property type="entry name" value="Sirtuin"/>
</dbReference>
<keyword evidence="3" id="KW-0479">Metal-binding</keyword>
<dbReference type="SUPFAM" id="SSF52467">
    <property type="entry name" value="DHS-like NAD/FAD-binding domain"/>
    <property type="match status" value="1"/>
</dbReference>
<feature type="binding site" evidence="3">
    <location>
        <position position="129"/>
    </location>
    <ligand>
        <name>Zn(2+)</name>
        <dbReference type="ChEBI" id="CHEBI:29105"/>
    </ligand>
</feature>
<dbReference type="RefSeq" id="WP_049994019.1">
    <property type="nucleotide sequence ID" value="NZ_CP031310.1"/>
</dbReference>
<dbReference type="InterPro" id="IPR050134">
    <property type="entry name" value="NAD-dep_sirtuin_deacylases"/>
</dbReference>
<dbReference type="PANTHER" id="PTHR11085:SF10">
    <property type="entry name" value="NAD-DEPENDENT PROTEIN DEACYLASE SIRTUIN-5, MITOCHONDRIAL-RELATED"/>
    <property type="match status" value="1"/>
</dbReference>
<dbReference type="AlphaFoldDB" id="A0A4D6H918"/>
<organism evidence="5 6">
    <name type="scientific">Halapricum salinum</name>
    <dbReference type="NCBI Taxonomy" id="1457250"/>
    <lineage>
        <taxon>Archaea</taxon>
        <taxon>Methanobacteriati</taxon>
        <taxon>Methanobacteriota</taxon>
        <taxon>Stenosarchaea group</taxon>
        <taxon>Halobacteria</taxon>
        <taxon>Halobacteriales</taxon>
        <taxon>Haloarculaceae</taxon>
        <taxon>Halapricum</taxon>
    </lineage>
</organism>
<proteinExistence type="predicted"/>
<dbReference type="GO" id="GO:0046872">
    <property type="term" value="F:metal ion binding"/>
    <property type="evidence" value="ECO:0007669"/>
    <property type="project" value="UniProtKB-KW"/>
</dbReference>
<feature type="binding site" evidence="3">
    <location>
        <position position="157"/>
    </location>
    <ligand>
        <name>Zn(2+)</name>
        <dbReference type="ChEBI" id="CHEBI:29105"/>
    </ligand>
</feature>
<feature type="domain" description="Deacetylase sirtuin-type" evidence="4">
    <location>
        <begin position="1"/>
        <end position="250"/>
    </location>
</feature>
<keyword evidence="2" id="KW-0520">NAD</keyword>
<dbReference type="Gene3D" id="3.40.50.1220">
    <property type="entry name" value="TPP-binding domain"/>
    <property type="match status" value="1"/>
</dbReference>
<evidence type="ECO:0000313" key="5">
    <source>
        <dbReference type="EMBL" id="QCC50574.1"/>
    </source>
</evidence>
<dbReference type="EMBL" id="CP031310">
    <property type="protein sequence ID" value="QCC50574.1"/>
    <property type="molecule type" value="Genomic_DNA"/>
</dbReference>
<dbReference type="PROSITE" id="PS50305">
    <property type="entry name" value="SIRTUIN"/>
    <property type="match status" value="1"/>
</dbReference>
<dbReference type="PANTHER" id="PTHR11085">
    <property type="entry name" value="NAD-DEPENDENT PROTEIN DEACYLASE SIRTUIN-5, MITOCHONDRIAL-RELATED"/>
    <property type="match status" value="1"/>
</dbReference>
<keyword evidence="3" id="KW-0862">Zinc</keyword>
<gene>
    <name evidence="5" type="ORF">DV733_04640</name>
</gene>
<dbReference type="NCBIfam" id="NF001753">
    <property type="entry name" value="PRK00481.1-3"/>
    <property type="match status" value="1"/>
</dbReference>
<dbReference type="KEGG" id="hsn:DV733_04640"/>
<name>A0A4D6H918_9EURY</name>
<dbReference type="Pfam" id="PF02146">
    <property type="entry name" value="SIR2"/>
    <property type="match status" value="1"/>
</dbReference>
<dbReference type="GO" id="GO:0070403">
    <property type="term" value="F:NAD+ binding"/>
    <property type="evidence" value="ECO:0007669"/>
    <property type="project" value="InterPro"/>
</dbReference>
<dbReference type="GO" id="GO:0017136">
    <property type="term" value="F:histone deacetylase activity, NAD-dependent"/>
    <property type="evidence" value="ECO:0007669"/>
    <property type="project" value="TreeGrafter"/>
</dbReference>
<evidence type="ECO:0000259" key="4">
    <source>
        <dbReference type="PROSITE" id="PS50305"/>
    </source>
</evidence>